<evidence type="ECO:0000256" key="1">
    <source>
        <dbReference type="SAM" id="Phobius"/>
    </source>
</evidence>
<dbReference type="KEGG" id="cee:CENDO_09110"/>
<keyword evidence="1" id="KW-1133">Transmembrane helix</keyword>
<evidence type="ECO:0008006" key="4">
    <source>
        <dbReference type="Google" id="ProtNLM"/>
    </source>
</evidence>
<dbReference type="OrthoDB" id="5187941at2"/>
<organism evidence="2 3">
    <name type="scientific">Corynebacterium endometrii</name>
    <dbReference type="NCBI Taxonomy" id="2488819"/>
    <lineage>
        <taxon>Bacteria</taxon>
        <taxon>Bacillati</taxon>
        <taxon>Actinomycetota</taxon>
        <taxon>Actinomycetes</taxon>
        <taxon>Mycobacteriales</taxon>
        <taxon>Corynebacteriaceae</taxon>
        <taxon>Corynebacterium</taxon>
    </lineage>
</organism>
<keyword evidence="1" id="KW-0812">Transmembrane</keyword>
<keyword evidence="1" id="KW-0472">Membrane</keyword>
<feature type="transmembrane region" description="Helical" evidence="1">
    <location>
        <begin position="53"/>
        <end position="71"/>
    </location>
</feature>
<dbReference type="RefSeq" id="WP_136141728.1">
    <property type="nucleotide sequence ID" value="NZ_CP039247.1"/>
</dbReference>
<protein>
    <recommendedName>
        <fullName evidence="4">Lipoprotein LprD</fullName>
    </recommendedName>
</protein>
<feature type="transmembrane region" description="Helical" evidence="1">
    <location>
        <begin position="20"/>
        <end position="41"/>
    </location>
</feature>
<name>A0A4P7QJ07_9CORY</name>
<proteinExistence type="predicted"/>
<dbReference type="AlphaFoldDB" id="A0A4P7QJ07"/>
<accession>A0A4P7QJ07</accession>
<reference evidence="2 3" key="1">
    <citation type="submission" date="2019-04" db="EMBL/GenBank/DDBJ databases">
        <title>Corynebacterium endometrii sp. nov., isolated from the uterus of a cow with endometritis.</title>
        <authorList>
            <person name="Ballas P."/>
            <person name="Ruckert C."/>
            <person name="Wagener K."/>
            <person name="Drillich M."/>
            <person name="Kaempfer P."/>
            <person name="Busse H.-J."/>
            <person name="Ehling-Schulz M."/>
        </authorList>
    </citation>
    <scope>NUCLEOTIDE SEQUENCE [LARGE SCALE GENOMIC DNA]</scope>
    <source>
        <strain evidence="2 3">LMM-1653</strain>
    </source>
</reference>
<gene>
    <name evidence="2" type="ORF">CENDO_09110</name>
</gene>
<dbReference type="EMBL" id="CP039247">
    <property type="protein sequence ID" value="QCB29086.1"/>
    <property type="molecule type" value="Genomic_DNA"/>
</dbReference>
<sequence>MVVCVSNSNVTPRKKLKVRWWHILLIAVTCVCFLGLAYWQWTRFQSGSGTFQNLGYAFQWPLFAAFVIYAYKTAMRYENERIEAENEAAEMSQAAGEQGAGATAYRYEAPTETQSVKKIDEDFLPQRSAMSVEEFNELNKPRRGQHG</sequence>
<dbReference type="Proteomes" id="UP000296352">
    <property type="component" value="Chromosome"/>
</dbReference>
<keyword evidence="3" id="KW-1185">Reference proteome</keyword>
<evidence type="ECO:0000313" key="2">
    <source>
        <dbReference type="EMBL" id="QCB29086.1"/>
    </source>
</evidence>
<evidence type="ECO:0000313" key="3">
    <source>
        <dbReference type="Proteomes" id="UP000296352"/>
    </source>
</evidence>